<keyword evidence="1" id="KW-0479">Metal-binding</keyword>
<dbReference type="InterPro" id="IPR014710">
    <property type="entry name" value="RmlC-like_jellyroll"/>
</dbReference>
<gene>
    <name evidence="3" type="ORF">C2L65_42620</name>
</gene>
<feature type="domain" description="Cupin type-2" evidence="2">
    <location>
        <begin position="50"/>
        <end position="113"/>
    </location>
</feature>
<dbReference type="InterPro" id="IPR013096">
    <property type="entry name" value="Cupin_2"/>
</dbReference>
<dbReference type="KEGG" id="pter:C2L65_42620"/>
<dbReference type="GO" id="GO:0046872">
    <property type="term" value="F:metal ion binding"/>
    <property type="evidence" value="ECO:0007669"/>
    <property type="project" value="UniProtKB-KW"/>
</dbReference>
<reference evidence="3 4" key="1">
    <citation type="submission" date="2018-01" db="EMBL/GenBank/DDBJ databases">
        <title>Species boundaries and ecological features among Paraburkholderia terrae DSMZ17804T, P. hospita DSMZ17164T and P. caribensis DSMZ13236T.</title>
        <authorList>
            <person name="Pratama A.A."/>
        </authorList>
    </citation>
    <scope>NUCLEOTIDE SEQUENCE [LARGE SCALE GENOMIC DNA]</scope>
    <source>
        <strain evidence="3 4">DSM 17804</strain>
    </source>
</reference>
<proteinExistence type="predicted"/>
<dbReference type="RefSeq" id="WP_103254680.1">
    <property type="nucleotide sequence ID" value="NZ_CP026114.1"/>
</dbReference>
<evidence type="ECO:0000313" key="3">
    <source>
        <dbReference type="EMBL" id="AUT66400.1"/>
    </source>
</evidence>
<dbReference type="InterPro" id="IPR011051">
    <property type="entry name" value="RmlC_Cupin_sf"/>
</dbReference>
<dbReference type="AlphaFoldDB" id="A0A2I8F3W6"/>
<dbReference type="Proteomes" id="UP000243502">
    <property type="component" value="Chromosome 4"/>
</dbReference>
<dbReference type="SUPFAM" id="SSF51182">
    <property type="entry name" value="RmlC-like cupins"/>
    <property type="match status" value="1"/>
</dbReference>
<evidence type="ECO:0000259" key="2">
    <source>
        <dbReference type="Pfam" id="PF07883"/>
    </source>
</evidence>
<dbReference type="GO" id="GO:0016853">
    <property type="term" value="F:isomerase activity"/>
    <property type="evidence" value="ECO:0007669"/>
    <property type="project" value="UniProtKB-KW"/>
</dbReference>
<protein>
    <submittedName>
        <fullName evidence="3">Mannose-6-phosphate isomerase</fullName>
    </submittedName>
</protein>
<dbReference type="PANTHER" id="PTHR35848:SF6">
    <property type="entry name" value="CUPIN TYPE-2 DOMAIN-CONTAINING PROTEIN"/>
    <property type="match status" value="1"/>
</dbReference>
<sequence>MRTIPTVIRAADLAAYSPANHTGTSNVRVIGPETVGATALEVLVGTIVKSHGARPHAHPHLEQCAYMIEGTGESGAEGRVEAMEPGTWAYVPAGVFHSFRVTSDQPGRVLVVYTPPYGENPAHTITEPDDAAAAAPAHGKVRVLAAGDAASGTVPLIDRETAGARWVDIAALRMPAGSASDCTTEADAEQVLYVEDGRIDARVDGQDFGLAPGDFLFLPRGAATSLRCLPEQPASGFLIKGRLPSTALHPLTTGDNT</sequence>
<accession>A0A2I8F3W6</accession>
<dbReference type="EMBL" id="CP026114">
    <property type="protein sequence ID" value="AUT66400.1"/>
    <property type="molecule type" value="Genomic_DNA"/>
</dbReference>
<dbReference type="OrthoDB" id="2648023at2"/>
<name>A0A2I8F3W6_9BURK</name>
<dbReference type="InterPro" id="IPR051610">
    <property type="entry name" value="GPI/OXD"/>
</dbReference>
<dbReference type="PANTHER" id="PTHR35848">
    <property type="entry name" value="OXALATE-BINDING PROTEIN"/>
    <property type="match status" value="1"/>
</dbReference>
<dbReference type="CDD" id="cd02208">
    <property type="entry name" value="cupin_RmlC-like"/>
    <property type="match status" value="1"/>
</dbReference>
<organism evidence="3 4">
    <name type="scientific">Paraburkholderia terrae</name>
    <dbReference type="NCBI Taxonomy" id="311230"/>
    <lineage>
        <taxon>Bacteria</taxon>
        <taxon>Pseudomonadati</taxon>
        <taxon>Pseudomonadota</taxon>
        <taxon>Betaproteobacteria</taxon>
        <taxon>Burkholderiales</taxon>
        <taxon>Burkholderiaceae</taxon>
        <taxon>Paraburkholderia</taxon>
    </lineage>
</organism>
<dbReference type="Gene3D" id="2.60.120.10">
    <property type="entry name" value="Jelly Rolls"/>
    <property type="match status" value="2"/>
</dbReference>
<evidence type="ECO:0000313" key="4">
    <source>
        <dbReference type="Proteomes" id="UP000243502"/>
    </source>
</evidence>
<evidence type="ECO:0000256" key="1">
    <source>
        <dbReference type="ARBA" id="ARBA00022723"/>
    </source>
</evidence>
<dbReference type="Pfam" id="PF07883">
    <property type="entry name" value="Cupin_2"/>
    <property type="match status" value="1"/>
</dbReference>
<keyword evidence="3" id="KW-0413">Isomerase</keyword>